<dbReference type="AlphaFoldDB" id="A0A1J4NBB3"/>
<dbReference type="EMBL" id="JZDQ02000001">
    <property type="protein sequence ID" value="OIJ28757.1"/>
    <property type="molecule type" value="Genomic_DNA"/>
</dbReference>
<dbReference type="OrthoDB" id="3268233at2"/>
<reference evidence="1" key="1">
    <citation type="submission" date="2016-10" db="EMBL/GenBank/DDBJ databases">
        <title>Draft Genome Sequence of Nocardioides luteus Strain BAFB, an Alkane-Degrading Bacterium Isolated from JP-7 Polluted Soil.</title>
        <authorList>
            <person name="Brown L."/>
            <person name="Ruiz O.N."/>
            <person name="Gunasekera T."/>
        </authorList>
    </citation>
    <scope>NUCLEOTIDE SEQUENCE [LARGE SCALE GENOMIC DNA]</scope>
    <source>
        <strain evidence="1">BAFB</strain>
    </source>
</reference>
<dbReference type="GO" id="GO:0003677">
    <property type="term" value="F:DNA binding"/>
    <property type="evidence" value="ECO:0007669"/>
    <property type="project" value="UniProtKB-KW"/>
</dbReference>
<dbReference type="RefSeq" id="WP_045547227.1">
    <property type="nucleotide sequence ID" value="NZ_JZDQ02000001.1"/>
</dbReference>
<evidence type="ECO:0000313" key="2">
    <source>
        <dbReference type="Proteomes" id="UP000033772"/>
    </source>
</evidence>
<keyword evidence="1" id="KW-0238">DNA-binding</keyword>
<dbReference type="Gene3D" id="2.40.50.140">
    <property type="entry name" value="Nucleic acid-binding proteins"/>
    <property type="match status" value="1"/>
</dbReference>
<protein>
    <submittedName>
        <fullName evidence="1">DNA-binding protein</fullName>
    </submittedName>
</protein>
<dbReference type="SUPFAM" id="SSF50249">
    <property type="entry name" value="Nucleic acid-binding proteins"/>
    <property type="match status" value="1"/>
</dbReference>
<gene>
    <name evidence="1" type="ORF">UG56_000555</name>
</gene>
<comment type="caution">
    <text evidence="1">The sequence shown here is derived from an EMBL/GenBank/DDBJ whole genome shotgun (WGS) entry which is preliminary data.</text>
</comment>
<sequence length="123" mass="13521">MSKGRLRAKLSEWANTASIDASEIRAAYVAKDVASISDAPDREPVRLRGTLRTITLRPRGGVPALEAELFDGSGTLTIIWLGRRHIAGISPGRSLQVQGRIGRTDGQRIMFNPRYELIPDPNE</sequence>
<proteinExistence type="predicted"/>
<keyword evidence="2" id="KW-1185">Reference proteome</keyword>
<accession>A0A1J4NBB3</accession>
<evidence type="ECO:0000313" key="1">
    <source>
        <dbReference type="EMBL" id="OIJ28757.1"/>
    </source>
</evidence>
<dbReference type="Proteomes" id="UP000033772">
    <property type="component" value="Unassembled WGS sequence"/>
</dbReference>
<dbReference type="STRING" id="1844.UG56_000555"/>
<organism evidence="1 2">
    <name type="scientific">Nocardioides luteus</name>
    <dbReference type="NCBI Taxonomy" id="1844"/>
    <lineage>
        <taxon>Bacteria</taxon>
        <taxon>Bacillati</taxon>
        <taxon>Actinomycetota</taxon>
        <taxon>Actinomycetes</taxon>
        <taxon>Propionibacteriales</taxon>
        <taxon>Nocardioidaceae</taxon>
        <taxon>Nocardioides</taxon>
    </lineage>
</organism>
<dbReference type="CDD" id="cd04488">
    <property type="entry name" value="RecG_wedge_OBF"/>
    <property type="match status" value="1"/>
</dbReference>
<name>A0A1J4NBB3_9ACTN</name>
<dbReference type="InterPro" id="IPR012340">
    <property type="entry name" value="NA-bd_OB-fold"/>
</dbReference>